<dbReference type="EC" id="2.3.2.27" evidence="3"/>
<dbReference type="Gene3D" id="3.30.40.10">
    <property type="entry name" value="Zinc/RING finger domain, C3HC4 (zinc finger)"/>
    <property type="match status" value="1"/>
</dbReference>
<dbReference type="PANTHER" id="PTHR23315">
    <property type="entry name" value="U BOX DOMAIN-CONTAINING"/>
    <property type="match status" value="1"/>
</dbReference>
<evidence type="ECO:0000256" key="8">
    <source>
        <dbReference type="SAM" id="MobiDB-lite"/>
    </source>
</evidence>
<dbReference type="RefSeq" id="XP_004502311.1">
    <property type="nucleotide sequence ID" value="XM_004502254.3"/>
</dbReference>
<evidence type="ECO:0000256" key="6">
    <source>
        <dbReference type="ARBA" id="ARBA00022786"/>
    </source>
</evidence>
<evidence type="ECO:0000256" key="1">
    <source>
        <dbReference type="ARBA" id="ARBA00000900"/>
    </source>
</evidence>
<dbReference type="InterPro" id="IPR058678">
    <property type="entry name" value="ARM_PUB"/>
</dbReference>
<dbReference type="PROSITE" id="PS51698">
    <property type="entry name" value="U_BOX"/>
    <property type="match status" value="1"/>
</dbReference>
<dbReference type="SMART" id="SM00185">
    <property type="entry name" value="ARM"/>
    <property type="match status" value="3"/>
</dbReference>
<dbReference type="PANTHER" id="PTHR23315:SF284">
    <property type="entry name" value="U-BOX DOMAIN-CONTAINING PROTEIN 7"/>
    <property type="match status" value="1"/>
</dbReference>
<dbReference type="RefSeq" id="XP_004502310.1">
    <property type="nucleotide sequence ID" value="XM_004502253.3"/>
</dbReference>
<evidence type="ECO:0000256" key="5">
    <source>
        <dbReference type="ARBA" id="ARBA00022737"/>
    </source>
</evidence>
<comment type="pathway">
    <text evidence="2">Protein modification; protein ubiquitination.</text>
</comment>
<accession>A0A1S2YCV6</accession>
<keyword evidence="5" id="KW-0677">Repeat</keyword>
<dbReference type="PaxDb" id="3827-XP_004502310.1"/>
<feature type="repeat" description="ARM" evidence="7">
    <location>
        <begin position="467"/>
        <end position="513"/>
    </location>
</feature>
<dbReference type="KEGG" id="cam:101513180"/>
<organism evidence="10 11">
    <name type="scientific">Cicer arietinum</name>
    <name type="common">Chickpea</name>
    <name type="synonym">Garbanzo</name>
    <dbReference type="NCBI Taxonomy" id="3827"/>
    <lineage>
        <taxon>Eukaryota</taxon>
        <taxon>Viridiplantae</taxon>
        <taxon>Streptophyta</taxon>
        <taxon>Embryophyta</taxon>
        <taxon>Tracheophyta</taxon>
        <taxon>Spermatophyta</taxon>
        <taxon>Magnoliopsida</taxon>
        <taxon>eudicotyledons</taxon>
        <taxon>Gunneridae</taxon>
        <taxon>Pentapetalae</taxon>
        <taxon>rosids</taxon>
        <taxon>fabids</taxon>
        <taxon>Fabales</taxon>
        <taxon>Fabaceae</taxon>
        <taxon>Papilionoideae</taxon>
        <taxon>50 kb inversion clade</taxon>
        <taxon>NPAAA clade</taxon>
        <taxon>Hologalegina</taxon>
        <taxon>IRL clade</taxon>
        <taxon>Cicereae</taxon>
        <taxon>Cicer</taxon>
    </lineage>
</organism>
<evidence type="ECO:0000256" key="4">
    <source>
        <dbReference type="ARBA" id="ARBA00022679"/>
    </source>
</evidence>
<feature type="region of interest" description="Disordered" evidence="8">
    <location>
        <begin position="223"/>
        <end position="244"/>
    </location>
</feature>
<protein>
    <recommendedName>
        <fullName evidence="3">RING-type E3 ubiquitin transferase</fullName>
        <ecNumber evidence="3">2.3.2.27</ecNumber>
    </recommendedName>
</protein>
<comment type="catalytic activity">
    <reaction evidence="1">
        <text>S-ubiquitinyl-[E2 ubiquitin-conjugating enzyme]-L-cysteine + [acceptor protein]-L-lysine = [E2 ubiquitin-conjugating enzyme]-L-cysteine + N(6)-ubiquitinyl-[acceptor protein]-L-lysine.</text>
        <dbReference type="EC" id="2.3.2.27"/>
    </reaction>
</comment>
<evidence type="ECO:0000313" key="11">
    <source>
        <dbReference type="RefSeq" id="XP_004502310.1"/>
    </source>
</evidence>
<dbReference type="STRING" id="3827.A0A1S2YCV6"/>
<dbReference type="GO" id="GO:0016567">
    <property type="term" value="P:protein ubiquitination"/>
    <property type="evidence" value="ECO:0007669"/>
    <property type="project" value="UniProtKB-UniPathway"/>
</dbReference>
<dbReference type="InterPro" id="IPR000225">
    <property type="entry name" value="Armadillo"/>
</dbReference>
<dbReference type="PROSITE" id="PS50176">
    <property type="entry name" value="ARM_REPEAT"/>
    <property type="match status" value="1"/>
</dbReference>
<dbReference type="OrthoDB" id="6105938at2759"/>
<dbReference type="InterPro" id="IPR045210">
    <property type="entry name" value="RING-Ubox_PUB"/>
</dbReference>
<keyword evidence="10" id="KW-1185">Reference proteome</keyword>
<dbReference type="Gene3D" id="1.25.10.10">
    <property type="entry name" value="Leucine-rich Repeat Variant"/>
    <property type="match status" value="1"/>
</dbReference>
<evidence type="ECO:0000259" key="9">
    <source>
        <dbReference type="PROSITE" id="PS51698"/>
    </source>
</evidence>
<dbReference type="SUPFAM" id="SSF57850">
    <property type="entry name" value="RING/U-box"/>
    <property type="match status" value="1"/>
</dbReference>
<evidence type="ECO:0000313" key="12">
    <source>
        <dbReference type="RefSeq" id="XP_004502311.1"/>
    </source>
</evidence>
<gene>
    <name evidence="11 12" type="primary">LOC101513180</name>
</gene>
<dbReference type="eggNOG" id="KOG0167">
    <property type="taxonomic scope" value="Eukaryota"/>
</dbReference>
<dbReference type="AlphaFoldDB" id="A0A1S2YCV6"/>
<dbReference type="GO" id="GO:0061630">
    <property type="term" value="F:ubiquitin protein ligase activity"/>
    <property type="evidence" value="ECO:0007669"/>
    <property type="project" value="UniProtKB-EC"/>
</dbReference>
<dbReference type="SMART" id="SM00504">
    <property type="entry name" value="Ubox"/>
    <property type="match status" value="1"/>
</dbReference>
<reference evidence="11 12" key="2">
    <citation type="submission" date="2025-04" db="UniProtKB">
        <authorList>
            <consortium name="RefSeq"/>
        </authorList>
    </citation>
    <scope>IDENTIFICATION</scope>
    <source>
        <tissue evidence="11 12">Etiolated seedlings</tissue>
    </source>
</reference>
<dbReference type="UniPathway" id="UPA00143"/>
<dbReference type="InterPro" id="IPR003613">
    <property type="entry name" value="Ubox_domain"/>
</dbReference>
<dbReference type="InterPro" id="IPR011989">
    <property type="entry name" value="ARM-like"/>
</dbReference>
<dbReference type="InterPro" id="IPR013083">
    <property type="entry name" value="Znf_RING/FYVE/PHD"/>
</dbReference>
<keyword evidence="4" id="KW-0808">Transferase</keyword>
<reference evidence="10" key="1">
    <citation type="journal article" date="2013" name="Nat. Biotechnol.">
        <title>Draft genome sequence of chickpea (Cicer arietinum) provides a resource for trait improvement.</title>
        <authorList>
            <person name="Varshney R.K."/>
            <person name="Song C."/>
            <person name="Saxena R.K."/>
            <person name="Azam S."/>
            <person name="Yu S."/>
            <person name="Sharpe A.G."/>
            <person name="Cannon S."/>
            <person name="Baek J."/>
            <person name="Rosen B.D."/>
            <person name="Tar'an B."/>
            <person name="Millan T."/>
            <person name="Zhang X."/>
            <person name="Ramsay L.D."/>
            <person name="Iwata A."/>
            <person name="Wang Y."/>
            <person name="Nelson W."/>
            <person name="Farmer A.D."/>
            <person name="Gaur P.M."/>
            <person name="Soderlund C."/>
            <person name="Penmetsa R.V."/>
            <person name="Xu C."/>
            <person name="Bharti A.K."/>
            <person name="He W."/>
            <person name="Winter P."/>
            <person name="Zhao S."/>
            <person name="Hane J.K."/>
            <person name="Carrasquilla-Garcia N."/>
            <person name="Condie J.A."/>
            <person name="Upadhyaya H.D."/>
            <person name="Luo M.C."/>
            <person name="Thudi M."/>
            <person name="Gowda C.L."/>
            <person name="Singh N.P."/>
            <person name="Lichtenzveig J."/>
            <person name="Gali K.K."/>
            <person name="Rubio J."/>
            <person name="Nadarajan N."/>
            <person name="Dolezel J."/>
            <person name="Bansal K.C."/>
            <person name="Xu X."/>
            <person name="Edwards D."/>
            <person name="Zhang G."/>
            <person name="Kahl G."/>
            <person name="Gil J."/>
            <person name="Singh K.B."/>
            <person name="Datta S.K."/>
            <person name="Jackson S.A."/>
            <person name="Wang J."/>
            <person name="Cook D.R."/>
        </authorList>
    </citation>
    <scope>NUCLEOTIDE SEQUENCE [LARGE SCALE GENOMIC DNA]</scope>
    <source>
        <strain evidence="10">cv. CDC Frontier</strain>
    </source>
</reference>
<feature type="domain" description="U-box" evidence="9">
    <location>
        <begin position="279"/>
        <end position="353"/>
    </location>
</feature>
<feature type="compositionally biased region" description="Polar residues" evidence="8">
    <location>
        <begin position="229"/>
        <end position="239"/>
    </location>
</feature>
<dbReference type="FunFam" id="3.30.40.10:FF:000114">
    <property type="entry name" value="RING-type E3 ubiquitin transferase"/>
    <property type="match status" value="1"/>
</dbReference>
<name>A0A1S2YCV6_CICAR</name>
<proteinExistence type="predicted"/>
<evidence type="ECO:0000313" key="10">
    <source>
        <dbReference type="Proteomes" id="UP000087171"/>
    </source>
</evidence>
<sequence length="766" mass="84836">MMDVSEVEENFFAASDAKLHGEMCRSLSAIYCKILSIFPSLEAARPRSKSGIQALCSLHVALEKAKNVLQHCSESSKLYLAITGDSVLLKFEKAKCALVDSLKLVEDIVSQSIGCQIDEIVNEIAGTVFALDPTEKQVGDDLIALLQQGRKFNDSNDSSELECFHLAATRLGITSSRAALTERRALKKLIERARTEEDKRKESIIAFLLHLMRKYSKLFRSEFSDDNDSQGSQPCSPTVSKPFEDGVRGGQCHGFDRQISKLGSFNFKPNNRKSGQMLLPPEELRCPISLQLMSDPVIIASGQTYERVCIEKWFNDGHNTCPKTQQKLAHLSLTPNYCVKGLVASWCEQNGIPIPEGPPESLDFNYWRLALSDTESTNSRSINSVNSCKSKGVKVVPLEENCISEQTEGNATESLSVQEEEGGEQYLSFLKVLTEGNNWKRKCKVVERLRLLLRDDEEARIFMGANGFVEALFQFLQSAVREGNAMAQENGAMALFNLAVNNNRNKEVMISTGIISLLEEMISSSNLYGCSTALYLNLSCLEEAKHMIGTSQAVQFLIKMLQAKTEVQCKLDALHALYNISTVPSNISNLLSSGIIDGLQSLLVGQADCMLTEKCITVLVNLAVSHVGREEMILNPELISTLASILDTGEAIEQEQAVSCLLILCNRSEKCCEMVLQEGAIPALVSISVNGTSRGREKAQKLLMHFREQRQRDLSPAKTQQCSPEVGDLCMPPQETKPLCKSISRRRVGKALSFLWKSKSYSVYQC</sequence>
<keyword evidence="6" id="KW-0833">Ubl conjugation pathway</keyword>
<evidence type="ECO:0000256" key="2">
    <source>
        <dbReference type="ARBA" id="ARBA00004906"/>
    </source>
</evidence>
<dbReference type="SUPFAM" id="SSF48371">
    <property type="entry name" value="ARM repeat"/>
    <property type="match status" value="1"/>
</dbReference>
<dbReference type="InterPro" id="IPR016024">
    <property type="entry name" value="ARM-type_fold"/>
</dbReference>
<dbReference type="Proteomes" id="UP000087171">
    <property type="component" value="Chromosome Ca5"/>
</dbReference>
<dbReference type="Pfam" id="PF04564">
    <property type="entry name" value="U-box"/>
    <property type="match status" value="1"/>
</dbReference>
<dbReference type="CDD" id="cd16664">
    <property type="entry name" value="RING-Ubox_PUB"/>
    <property type="match status" value="1"/>
</dbReference>
<evidence type="ECO:0000256" key="3">
    <source>
        <dbReference type="ARBA" id="ARBA00012483"/>
    </source>
</evidence>
<dbReference type="Pfam" id="PF25598">
    <property type="entry name" value="ARM_PUB"/>
    <property type="match status" value="1"/>
</dbReference>
<dbReference type="GeneID" id="101513180"/>
<evidence type="ECO:0000256" key="7">
    <source>
        <dbReference type="PROSITE-ProRule" id="PRU00259"/>
    </source>
</evidence>